<organism evidence="7 8">
    <name type="scientific">Eutrema salsugineum</name>
    <name type="common">Saltwater cress</name>
    <name type="synonym">Sisymbrium salsugineum</name>
    <dbReference type="NCBI Taxonomy" id="72664"/>
    <lineage>
        <taxon>Eukaryota</taxon>
        <taxon>Viridiplantae</taxon>
        <taxon>Streptophyta</taxon>
        <taxon>Embryophyta</taxon>
        <taxon>Tracheophyta</taxon>
        <taxon>Spermatophyta</taxon>
        <taxon>Magnoliopsida</taxon>
        <taxon>eudicotyledons</taxon>
        <taxon>Gunneridae</taxon>
        <taxon>Pentapetalae</taxon>
        <taxon>rosids</taxon>
        <taxon>malvids</taxon>
        <taxon>Brassicales</taxon>
        <taxon>Brassicaceae</taxon>
        <taxon>Eutremeae</taxon>
        <taxon>Eutrema</taxon>
    </lineage>
</organism>
<feature type="modified residue" description="N6-(pyridoxal phosphate)lysine" evidence="5">
    <location>
        <position position="230"/>
    </location>
</feature>
<dbReference type="InterPro" id="IPR005958">
    <property type="entry name" value="TyrNic_aminoTrfase"/>
</dbReference>
<dbReference type="Gramene" id="ESQ54991">
    <property type="protein sequence ID" value="ESQ54991"/>
    <property type="gene ID" value="EUTSA_v10026801mg"/>
</dbReference>
<gene>
    <name evidence="7" type="ORF">EUTSA_v10026801mg</name>
</gene>
<evidence type="ECO:0000313" key="7">
    <source>
        <dbReference type="EMBL" id="ESQ54991.1"/>
    </source>
</evidence>
<evidence type="ECO:0000313" key="8">
    <source>
        <dbReference type="Proteomes" id="UP000030689"/>
    </source>
</evidence>
<comment type="cofactor">
    <cofactor evidence="1 4 5">
        <name>pyridoxal 5'-phosphate</name>
        <dbReference type="ChEBI" id="CHEBI:597326"/>
    </cofactor>
</comment>
<dbReference type="OMA" id="SCHLEAN"/>
<reference evidence="7 8" key="1">
    <citation type="journal article" date="2013" name="Front. Plant Sci.">
        <title>The Reference Genome of the Halophytic Plant Eutrema salsugineum.</title>
        <authorList>
            <person name="Yang R."/>
            <person name="Jarvis D.E."/>
            <person name="Chen H."/>
            <person name="Beilstein M.A."/>
            <person name="Grimwood J."/>
            <person name="Jenkins J."/>
            <person name="Shu S."/>
            <person name="Prochnik S."/>
            <person name="Xin M."/>
            <person name="Ma C."/>
            <person name="Schmutz J."/>
            <person name="Wing R.A."/>
            <person name="Mitchell-Olds T."/>
            <person name="Schumaker K.S."/>
            <person name="Wang X."/>
        </authorList>
    </citation>
    <scope>NUCLEOTIDE SEQUENCE [LARGE SCALE GENOMIC DNA]</scope>
</reference>
<dbReference type="PANTHER" id="PTHR45744:SF10">
    <property type="entry name" value="CYSTINE LYASE CORI3-RELATED"/>
    <property type="match status" value="1"/>
</dbReference>
<dbReference type="GO" id="GO:0005829">
    <property type="term" value="C:cytosol"/>
    <property type="evidence" value="ECO:0007669"/>
    <property type="project" value="TreeGrafter"/>
</dbReference>
<dbReference type="PANTHER" id="PTHR45744">
    <property type="entry name" value="TYROSINE AMINOTRANSFERASE"/>
    <property type="match status" value="1"/>
</dbReference>
<evidence type="ECO:0000259" key="6">
    <source>
        <dbReference type="Pfam" id="PF00155"/>
    </source>
</evidence>
<dbReference type="InterPro" id="IPR015421">
    <property type="entry name" value="PyrdxlP-dep_Trfase_major"/>
</dbReference>
<evidence type="ECO:0000256" key="2">
    <source>
        <dbReference type="ARBA" id="ARBA00007441"/>
    </source>
</evidence>
<dbReference type="InterPro" id="IPR015422">
    <property type="entry name" value="PyrdxlP-dep_Trfase_small"/>
</dbReference>
<dbReference type="EMBL" id="KI517384">
    <property type="protein sequence ID" value="ESQ54991.1"/>
    <property type="molecule type" value="Genomic_DNA"/>
</dbReference>
<dbReference type="InterPro" id="IPR015424">
    <property type="entry name" value="PyrdxlP-dep_Trfase"/>
</dbReference>
<protein>
    <recommendedName>
        <fullName evidence="6">Aminotransferase class I/classII large domain-containing protein</fullName>
    </recommendedName>
</protein>
<accession>V4P645</accession>
<keyword evidence="3 4" id="KW-0663">Pyridoxal phosphate</keyword>
<dbReference type="NCBIfam" id="TIGR01265">
    <property type="entry name" value="tyr_nico_aTase"/>
    <property type="match status" value="1"/>
</dbReference>
<dbReference type="STRING" id="72664.V4P645"/>
<evidence type="ECO:0000256" key="3">
    <source>
        <dbReference type="ARBA" id="ARBA00022898"/>
    </source>
</evidence>
<dbReference type="Gene3D" id="3.40.640.10">
    <property type="entry name" value="Type I PLP-dependent aspartate aminotransferase-like (Major domain)"/>
    <property type="match status" value="1"/>
</dbReference>
<name>V4P645_EUTSA</name>
<dbReference type="Gene3D" id="3.90.1150.10">
    <property type="entry name" value="Aspartate Aminotransferase, domain 1"/>
    <property type="match status" value="1"/>
</dbReference>
<dbReference type="SUPFAM" id="SSF53383">
    <property type="entry name" value="PLP-dependent transferases"/>
    <property type="match status" value="1"/>
</dbReference>
<dbReference type="Proteomes" id="UP000030689">
    <property type="component" value="Unassembled WGS sequence"/>
</dbReference>
<dbReference type="Pfam" id="PF00155">
    <property type="entry name" value="Aminotran_1_2"/>
    <property type="match status" value="1"/>
</dbReference>
<evidence type="ECO:0000256" key="4">
    <source>
        <dbReference type="PIRNR" id="PIRNR000517"/>
    </source>
</evidence>
<sequence length="406" mass="45354">MANSKSVDWQFSGSEAAKEASGASLGTYSSKLFALCGAVMLLHHYATLSESQSCHLEANPPETSHTAEKAVVKAVLCGTGNAYAPNDVFMTVGCKQAIELSVDILAKTGANVLLPKPGFPWDVVRSIYKNLEVRKYDFHPRKNYEIDLDSVREMADENTFAIFIINPHNPNGNTYSETHLKQLAELARELGIMVVSDEVFRWTVFGSNPFVPMGKFSSIVPVVTLGGISKGWSVPGWRTGWVALHDLDGVFRSTKVFSAAKEFLEINSKPPTVIQAAIPQILENTPKDFFDRRQGFLKHKVDFAYSKLKEISALTCYMKPEACTFLWTKLNISFFGDIKDDEDFCEKLATEENLVLLPGIAFAQRNWARHSIDMETPTLEDAFERLKTFCERHSFIDEANSLQDVN</sequence>
<evidence type="ECO:0000256" key="5">
    <source>
        <dbReference type="PIRSR" id="PIRSR000517-1"/>
    </source>
</evidence>
<dbReference type="KEGG" id="eus:EUTSA_v10026801mg"/>
<dbReference type="InterPro" id="IPR004839">
    <property type="entry name" value="Aminotransferase_I/II_large"/>
</dbReference>
<dbReference type="GO" id="GO:0004838">
    <property type="term" value="F:L-tyrosine-2-oxoglutarate transaminase activity"/>
    <property type="evidence" value="ECO:0007669"/>
    <property type="project" value="TreeGrafter"/>
</dbReference>
<keyword evidence="8" id="KW-1185">Reference proteome</keyword>
<comment type="similarity">
    <text evidence="2 4">Belongs to the class-I pyridoxal-phosphate-dependent aminotransferase family.</text>
</comment>
<evidence type="ECO:0000256" key="1">
    <source>
        <dbReference type="ARBA" id="ARBA00001933"/>
    </source>
</evidence>
<dbReference type="AlphaFoldDB" id="V4P645"/>
<feature type="domain" description="Aminotransferase class I/classII large" evidence="6">
    <location>
        <begin position="60"/>
        <end position="386"/>
    </location>
</feature>
<dbReference type="CDD" id="cd00609">
    <property type="entry name" value="AAT_like"/>
    <property type="match status" value="1"/>
</dbReference>
<proteinExistence type="inferred from homology"/>
<dbReference type="GO" id="GO:0030170">
    <property type="term" value="F:pyridoxal phosphate binding"/>
    <property type="evidence" value="ECO:0007669"/>
    <property type="project" value="InterPro"/>
</dbReference>
<dbReference type="PIRSF" id="PIRSF000517">
    <property type="entry name" value="Tyr_transaminase"/>
    <property type="match status" value="1"/>
</dbReference>
<dbReference type="GO" id="GO:0006572">
    <property type="term" value="P:L-tyrosine catabolic process"/>
    <property type="evidence" value="ECO:0007669"/>
    <property type="project" value="TreeGrafter"/>
</dbReference>
<dbReference type="eggNOG" id="KOG0259">
    <property type="taxonomic scope" value="Eukaryota"/>
</dbReference>